<organism evidence="1 2">
    <name type="scientific">Amycolatopsis magusensis</name>
    <dbReference type="NCBI Taxonomy" id="882444"/>
    <lineage>
        <taxon>Bacteria</taxon>
        <taxon>Bacillati</taxon>
        <taxon>Actinomycetota</taxon>
        <taxon>Actinomycetes</taxon>
        <taxon>Pseudonocardiales</taxon>
        <taxon>Pseudonocardiaceae</taxon>
        <taxon>Amycolatopsis</taxon>
    </lineage>
</organism>
<proteinExistence type="predicted"/>
<name>A0ABS4PJD5_9PSEU</name>
<dbReference type="RefSeq" id="WP_209663241.1">
    <property type="nucleotide sequence ID" value="NZ_JAGGMS010000001.1"/>
</dbReference>
<evidence type="ECO:0008006" key="3">
    <source>
        <dbReference type="Google" id="ProtNLM"/>
    </source>
</evidence>
<evidence type="ECO:0000313" key="1">
    <source>
        <dbReference type="EMBL" id="MBP2179534.1"/>
    </source>
</evidence>
<evidence type="ECO:0000313" key="2">
    <source>
        <dbReference type="Proteomes" id="UP000741013"/>
    </source>
</evidence>
<protein>
    <recommendedName>
        <fullName evidence="3">PE family protein</fullName>
    </recommendedName>
</protein>
<keyword evidence="2" id="KW-1185">Reference proteome</keyword>
<dbReference type="Proteomes" id="UP000741013">
    <property type="component" value="Unassembled WGS sequence"/>
</dbReference>
<dbReference type="EMBL" id="JAGGMS010000001">
    <property type="protein sequence ID" value="MBP2179534.1"/>
    <property type="molecule type" value="Genomic_DNA"/>
</dbReference>
<reference evidence="1 2" key="1">
    <citation type="submission" date="2021-03" db="EMBL/GenBank/DDBJ databases">
        <title>Sequencing the genomes of 1000 actinobacteria strains.</title>
        <authorList>
            <person name="Klenk H.-P."/>
        </authorList>
    </citation>
    <scope>NUCLEOTIDE SEQUENCE [LARGE SCALE GENOMIC DNA]</scope>
    <source>
        <strain evidence="1 2">DSM 45510</strain>
    </source>
</reference>
<gene>
    <name evidence="1" type="ORF">JOM49_001060</name>
</gene>
<comment type="caution">
    <text evidence="1">The sequence shown here is derived from an EMBL/GenBank/DDBJ whole genome shotgun (WGS) entry which is preliminary data.</text>
</comment>
<sequence length="90" mass="9814">MAARIRELEALRDRIRDQSHVLRRAMEAVQPPADDDAAKGQAKATALSIEAAVRHNRAMDDYATSYLAVLQAASGAYVNKDVSTGVVFEK</sequence>
<accession>A0ABS4PJD5</accession>